<name>A0A3Q2DLM8_CYPVA</name>
<dbReference type="AlphaFoldDB" id="A0A3Q2DLM8"/>
<sequence length="96" mass="11040">NRIYQSFRDPHALILYIYTLTSISNRWYRPILHSQVSGICIGAKKWHWCSTSFYFLSSSFFSDLRIEISNIINGHPDICLCVQDGSCFGNRSGSDL</sequence>
<reference evidence="1" key="1">
    <citation type="submission" date="2025-08" db="UniProtKB">
        <authorList>
            <consortium name="Ensembl"/>
        </authorList>
    </citation>
    <scope>IDENTIFICATION</scope>
</reference>
<dbReference type="Proteomes" id="UP000265020">
    <property type="component" value="Unassembled WGS sequence"/>
</dbReference>
<proteinExistence type="predicted"/>
<organism evidence="1 2">
    <name type="scientific">Cyprinodon variegatus</name>
    <name type="common">Sheepshead minnow</name>
    <dbReference type="NCBI Taxonomy" id="28743"/>
    <lineage>
        <taxon>Eukaryota</taxon>
        <taxon>Metazoa</taxon>
        <taxon>Chordata</taxon>
        <taxon>Craniata</taxon>
        <taxon>Vertebrata</taxon>
        <taxon>Euteleostomi</taxon>
        <taxon>Actinopterygii</taxon>
        <taxon>Neopterygii</taxon>
        <taxon>Teleostei</taxon>
        <taxon>Neoteleostei</taxon>
        <taxon>Acanthomorphata</taxon>
        <taxon>Ovalentaria</taxon>
        <taxon>Atherinomorphae</taxon>
        <taxon>Cyprinodontiformes</taxon>
        <taxon>Cyprinodontidae</taxon>
        <taxon>Cyprinodon</taxon>
    </lineage>
</organism>
<protein>
    <submittedName>
        <fullName evidence="1">Uncharacterized protein</fullName>
    </submittedName>
</protein>
<keyword evidence="2" id="KW-1185">Reference proteome</keyword>
<accession>A0A3Q2DLM8</accession>
<reference evidence="1" key="2">
    <citation type="submission" date="2025-09" db="UniProtKB">
        <authorList>
            <consortium name="Ensembl"/>
        </authorList>
    </citation>
    <scope>IDENTIFICATION</scope>
</reference>
<evidence type="ECO:0000313" key="2">
    <source>
        <dbReference type="Proteomes" id="UP000265020"/>
    </source>
</evidence>
<dbReference type="Ensembl" id="ENSCVAT00000015024.1">
    <property type="protein sequence ID" value="ENSCVAP00000020177.1"/>
    <property type="gene ID" value="ENSCVAG00000001384.1"/>
</dbReference>
<evidence type="ECO:0000313" key="1">
    <source>
        <dbReference type="Ensembl" id="ENSCVAP00000020177.1"/>
    </source>
</evidence>